<feature type="compositionally biased region" description="Basic and acidic residues" evidence="4">
    <location>
        <begin position="9"/>
        <end position="19"/>
    </location>
</feature>
<feature type="domain" description="DUF4005" evidence="5">
    <location>
        <begin position="422"/>
        <end position="486"/>
    </location>
</feature>
<comment type="similarity">
    <text evidence="2">Belongs to the IQD family.</text>
</comment>
<reference evidence="6" key="1">
    <citation type="journal article" date="2021" name="bioRxiv">
        <title>Whole Genome Assembly and Annotation of Northern Wild Rice, Zizania palustris L., Supports a Whole Genome Duplication in the Zizania Genus.</title>
        <authorList>
            <person name="Haas M."/>
            <person name="Kono T."/>
            <person name="Macchietto M."/>
            <person name="Millas R."/>
            <person name="McGilp L."/>
            <person name="Shao M."/>
            <person name="Duquette J."/>
            <person name="Hirsch C.N."/>
            <person name="Kimball J."/>
        </authorList>
    </citation>
    <scope>NUCLEOTIDE SEQUENCE</scope>
    <source>
        <tissue evidence="6">Fresh leaf tissue</tissue>
    </source>
</reference>
<evidence type="ECO:0000259" key="5">
    <source>
        <dbReference type="Pfam" id="PF13178"/>
    </source>
</evidence>
<name>A0A8J5SW90_ZIZPA</name>
<dbReference type="InterPro" id="IPR025064">
    <property type="entry name" value="DUF4005"/>
</dbReference>
<evidence type="ECO:0000256" key="2">
    <source>
        <dbReference type="ARBA" id="ARBA00024341"/>
    </source>
</evidence>
<evidence type="ECO:0000256" key="1">
    <source>
        <dbReference type="ARBA" id="ARBA00022860"/>
    </source>
</evidence>
<keyword evidence="7" id="KW-1185">Reference proteome</keyword>
<dbReference type="EMBL" id="JAAALK010000284">
    <property type="protein sequence ID" value="KAG8067960.1"/>
    <property type="molecule type" value="Genomic_DNA"/>
</dbReference>
<dbReference type="OrthoDB" id="1704267at2759"/>
<dbReference type="InterPro" id="IPR000048">
    <property type="entry name" value="IQ_motif_EF-hand-BS"/>
</dbReference>
<gene>
    <name evidence="6" type="ORF">GUJ93_ZPchr0005g15511</name>
</gene>
<evidence type="ECO:0000313" key="6">
    <source>
        <dbReference type="EMBL" id="KAG8067960.1"/>
    </source>
</evidence>
<evidence type="ECO:0000256" key="4">
    <source>
        <dbReference type="SAM" id="MobiDB-lite"/>
    </source>
</evidence>
<dbReference type="PANTHER" id="PTHR32295:SF10">
    <property type="entry name" value="PROTEIN IQ-DOMAIN 25"/>
    <property type="match status" value="1"/>
</dbReference>
<comment type="caution">
    <text evidence="6">The sequence shown here is derived from an EMBL/GenBank/DDBJ whole genome shotgun (WGS) entry which is preliminary data.</text>
</comment>
<protein>
    <recommendedName>
        <fullName evidence="5">DUF4005 domain-containing protein</fullName>
    </recommendedName>
</protein>
<accession>A0A8J5SW90</accession>
<dbReference type="Proteomes" id="UP000729402">
    <property type="component" value="Unassembled WGS sequence"/>
</dbReference>
<keyword evidence="1" id="KW-0112">Calmodulin-binding</keyword>
<evidence type="ECO:0000313" key="7">
    <source>
        <dbReference type="Proteomes" id="UP000729402"/>
    </source>
</evidence>
<organism evidence="6 7">
    <name type="scientific">Zizania palustris</name>
    <name type="common">Northern wild rice</name>
    <dbReference type="NCBI Taxonomy" id="103762"/>
    <lineage>
        <taxon>Eukaryota</taxon>
        <taxon>Viridiplantae</taxon>
        <taxon>Streptophyta</taxon>
        <taxon>Embryophyta</taxon>
        <taxon>Tracheophyta</taxon>
        <taxon>Spermatophyta</taxon>
        <taxon>Magnoliopsida</taxon>
        <taxon>Liliopsida</taxon>
        <taxon>Poales</taxon>
        <taxon>Poaceae</taxon>
        <taxon>BOP clade</taxon>
        <taxon>Oryzoideae</taxon>
        <taxon>Oryzeae</taxon>
        <taxon>Zizaniinae</taxon>
        <taxon>Zizania</taxon>
    </lineage>
</organism>
<evidence type="ECO:0000256" key="3">
    <source>
        <dbReference type="ARBA" id="ARBA00024378"/>
    </source>
</evidence>
<dbReference type="AlphaFoldDB" id="A0A8J5SW90"/>
<reference evidence="6" key="2">
    <citation type="submission" date="2021-02" db="EMBL/GenBank/DDBJ databases">
        <authorList>
            <person name="Kimball J.A."/>
            <person name="Haas M.W."/>
            <person name="Macchietto M."/>
            <person name="Kono T."/>
            <person name="Duquette J."/>
            <person name="Shao M."/>
        </authorList>
    </citation>
    <scope>NUCLEOTIDE SEQUENCE</scope>
    <source>
        <tissue evidence="6">Fresh leaf tissue</tissue>
    </source>
</reference>
<feature type="region of interest" description="Disordered" evidence="4">
    <location>
        <begin position="397"/>
        <end position="506"/>
    </location>
</feature>
<dbReference type="Pfam" id="PF00612">
    <property type="entry name" value="IQ"/>
    <property type="match status" value="2"/>
</dbReference>
<dbReference type="Pfam" id="PF13178">
    <property type="entry name" value="DUF4005"/>
    <property type="match status" value="1"/>
</dbReference>
<proteinExistence type="inferred from homology"/>
<dbReference type="PANTHER" id="PTHR32295">
    <property type="entry name" value="IQ-DOMAIN 5-RELATED"/>
    <property type="match status" value="1"/>
</dbReference>
<dbReference type="PROSITE" id="PS50096">
    <property type="entry name" value="IQ"/>
    <property type="match status" value="2"/>
</dbReference>
<comment type="subunit">
    <text evidence="3">Binds to multiple calmodulin (CaM) in the presence of Ca(2+) and CaM-like proteins.</text>
</comment>
<dbReference type="SMART" id="SM00015">
    <property type="entry name" value="IQ"/>
    <property type="match status" value="2"/>
</dbReference>
<feature type="region of interest" description="Disordered" evidence="4">
    <location>
        <begin position="1"/>
        <end position="24"/>
    </location>
</feature>
<dbReference type="GO" id="GO:0005516">
    <property type="term" value="F:calmodulin binding"/>
    <property type="evidence" value="ECO:0007669"/>
    <property type="project" value="UniProtKB-KW"/>
</dbReference>
<sequence length="519" mass="57207">MCFRSQARSRSEPRGDHSAPRARAGVSRPGLCRRWLRFARCVTADDGERVLRTSGTTSSASCRWLSFRSCGGAAVHGAPGIGFVLASGLASRSRAFLLPCARSIAFVSLSANSFSTFNNSRVDLDKFLSSNTAIALASVLDTAASQPIGWFHVAMGRAMRWFRRVFAGRKDGDRDSKEQDVAPPMQRRWSFAKPRSSVADGSRRPPVVTAVVAGELSQVRPCNCGKEREVEAAVVIQKAFRGYLARRALRALKSLVRLQALVRGYLVRKQAATTLQRLQALMRLQASSRTIKNAMSRKSIEQERIVLQLPGARVKALSLPVVHRRRVSDGGDINFDRSPRIVEMDTCQLRCRSSRITRRYAAEPPDGTPGSVVPELSSPLLYYCYKPSLHLRLHEQEEPPHPKTTHNTPRLGALPVPGYHHHHGSPAKSRASCRDAGSPRYMADTASSVARARCQSAPRQRHGADAGAVADPRPASLARAASRKSRPDSVSLMSSEMSRLEDSELSDDVTRDYYLDQLW</sequence>